<evidence type="ECO:0000256" key="3">
    <source>
        <dbReference type="ARBA" id="ARBA00006083"/>
    </source>
</evidence>
<dbReference type="GO" id="GO:0046103">
    <property type="term" value="P:inosine biosynthetic process"/>
    <property type="evidence" value="ECO:0007669"/>
    <property type="project" value="TreeGrafter"/>
</dbReference>
<comment type="similarity">
    <text evidence="3">Belongs to the metallo-dependent hydrolases superfamily. Adenosine and AMP deaminases family. ADGF subfamily.</text>
</comment>
<keyword evidence="15" id="KW-1185">Reference proteome</keyword>
<dbReference type="InterPro" id="IPR032466">
    <property type="entry name" value="Metal_Hydrolase"/>
</dbReference>
<reference evidence="14" key="1">
    <citation type="submission" date="2022-01" db="EMBL/GenBank/DDBJ databases">
        <authorList>
            <person name="King R."/>
        </authorList>
    </citation>
    <scope>NUCLEOTIDE SEQUENCE</scope>
</reference>
<keyword evidence="7" id="KW-0479">Metal-binding</keyword>
<feature type="domain" description="Adenosine deaminase" evidence="12">
    <location>
        <begin position="191"/>
        <end position="480"/>
    </location>
</feature>
<evidence type="ECO:0000256" key="6">
    <source>
        <dbReference type="ARBA" id="ARBA00022525"/>
    </source>
</evidence>
<sequence length="503" mass="58139">MCFSSNYKVLVALICIVSMLKNTCQGADEYLEARCKLLRDDEGEFRGSKLNLSESEGKVNEYLVSLKLKELEESYGNFSAYLPERNFLDAKEDIEQSKVFQFIQKIPKGTSLHTHLLAAVNVDYIIQNFTYMENLYGCTNFFNIFKLKFLENSKQDLNCSWKSLKTYRQENPNFDAFLKNCLALGKEAVNQTRNEVWSEFKNTFSSLYDFASHRPVFKLYVKQLLEELWVDKVIYTELRGTFMPLYDLNGTTYNTKMFLDTLIEAVDDFKTSHPDFLGIKYILNLYRGVDNNTLKSTLEELIYYKSLYPDLIAGFDFIGLEEEGKNLVDFHEELLKVSKDLQFFFHAGETNQFGHTDLNLADAILLNATRIGHGFALVKHPQLLEEAGKRDIAVELCPISNQVLKLNKDPRNHPATILLAKGHPVVICNDDPSVWGATGLSYDWYVTFMSMTWQNHGLKILKQFAIDSITYSAMSETEKIEAFEVWTRMWDEFIEEVICRNKL</sequence>
<evidence type="ECO:0000256" key="11">
    <source>
        <dbReference type="SAM" id="SignalP"/>
    </source>
</evidence>
<evidence type="ECO:0000256" key="2">
    <source>
        <dbReference type="ARBA" id="ARBA00004613"/>
    </source>
</evidence>
<dbReference type="GO" id="GO:0005615">
    <property type="term" value="C:extracellular space"/>
    <property type="evidence" value="ECO:0007669"/>
    <property type="project" value="InterPro"/>
</dbReference>
<dbReference type="InterPro" id="IPR006330">
    <property type="entry name" value="Ado/ade_deaminase"/>
</dbReference>
<comment type="cofactor">
    <cofactor evidence="1">
        <name>Zn(2+)</name>
        <dbReference type="ChEBI" id="CHEBI:29105"/>
    </cofactor>
</comment>
<gene>
    <name evidence="14" type="ORF">CEUTPL_LOCUS11439</name>
</gene>
<feature type="signal peptide" evidence="11">
    <location>
        <begin position="1"/>
        <end position="26"/>
    </location>
</feature>
<evidence type="ECO:0000256" key="8">
    <source>
        <dbReference type="ARBA" id="ARBA00022729"/>
    </source>
</evidence>
<evidence type="ECO:0000313" key="14">
    <source>
        <dbReference type="EMBL" id="CAG9770997.1"/>
    </source>
</evidence>
<dbReference type="GO" id="GO:0046872">
    <property type="term" value="F:metal ion binding"/>
    <property type="evidence" value="ECO:0007669"/>
    <property type="project" value="UniProtKB-KW"/>
</dbReference>
<dbReference type="Pfam" id="PF08451">
    <property type="entry name" value="A_deaminase_N"/>
    <property type="match status" value="1"/>
</dbReference>
<dbReference type="InterPro" id="IPR006331">
    <property type="entry name" value="ADGF"/>
</dbReference>
<dbReference type="InterPro" id="IPR001365">
    <property type="entry name" value="A_deaminase_dom"/>
</dbReference>
<dbReference type="PANTHER" id="PTHR11409">
    <property type="entry name" value="ADENOSINE DEAMINASE"/>
    <property type="match status" value="1"/>
</dbReference>
<dbReference type="GO" id="GO:0006154">
    <property type="term" value="P:adenosine catabolic process"/>
    <property type="evidence" value="ECO:0007669"/>
    <property type="project" value="InterPro"/>
</dbReference>
<feature type="domain" description="Adenosine/AMP deaminase N-terminal" evidence="13">
    <location>
        <begin position="11"/>
        <end position="103"/>
    </location>
</feature>
<evidence type="ECO:0000256" key="4">
    <source>
        <dbReference type="ARBA" id="ARBA00012784"/>
    </source>
</evidence>
<evidence type="ECO:0000256" key="10">
    <source>
        <dbReference type="ARBA" id="ARBA00047764"/>
    </source>
</evidence>
<dbReference type="FunFam" id="3.20.20.140:FF:000017">
    <property type="entry name" value="Adenosine deaminase 2"/>
    <property type="match status" value="1"/>
</dbReference>
<feature type="chain" id="PRO_5040470730" description="Adenosine deaminase" evidence="11">
    <location>
        <begin position="27"/>
        <end position="503"/>
    </location>
</feature>
<evidence type="ECO:0000313" key="15">
    <source>
        <dbReference type="Proteomes" id="UP001152799"/>
    </source>
</evidence>
<dbReference type="EC" id="3.5.4.4" evidence="4"/>
<dbReference type="OrthoDB" id="7202371at2759"/>
<dbReference type="Pfam" id="PF00962">
    <property type="entry name" value="A_deaminase"/>
    <property type="match status" value="1"/>
</dbReference>
<dbReference type="GO" id="GO:0004000">
    <property type="term" value="F:adenosine deaminase activity"/>
    <property type="evidence" value="ECO:0007669"/>
    <property type="project" value="InterPro"/>
</dbReference>
<name>A0A9N9QHS7_9CUCU</name>
<dbReference type="EMBL" id="OU892282">
    <property type="protein sequence ID" value="CAG9770997.1"/>
    <property type="molecule type" value="Genomic_DNA"/>
</dbReference>
<dbReference type="Gene3D" id="3.20.20.140">
    <property type="entry name" value="Metal-dependent hydrolases"/>
    <property type="match status" value="1"/>
</dbReference>
<keyword evidence="6" id="KW-0964">Secreted</keyword>
<evidence type="ECO:0000259" key="12">
    <source>
        <dbReference type="Pfam" id="PF00962"/>
    </source>
</evidence>
<evidence type="ECO:0000256" key="1">
    <source>
        <dbReference type="ARBA" id="ARBA00001947"/>
    </source>
</evidence>
<keyword evidence="9" id="KW-0378">Hydrolase</keyword>
<dbReference type="InterPro" id="IPR013659">
    <property type="entry name" value="A_deaminase_N"/>
</dbReference>
<keyword evidence="8 11" id="KW-0732">Signal</keyword>
<comment type="catalytic activity">
    <reaction evidence="10">
        <text>adenosine + H2O + H(+) = inosine + NH4(+)</text>
        <dbReference type="Rhea" id="RHEA:24408"/>
        <dbReference type="ChEBI" id="CHEBI:15377"/>
        <dbReference type="ChEBI" id="CHEBI:15378"/>
        <dbReference type="ChEBI" id="CHEBI:16335"/>
        <dbReference type="ChEBI" id="CHEBI:17596"/>
        <dbReference type="ChEBI" id="CHEBI:28938"/>
        <dbReference type="EC" id="3.5.4.4"/>
    </reaction>
</comment>
<dbReference type="NCBIfam" id="TIGR01431">
    <property type="entry name" value="adm_rel"/>
    <property type="match status" value="1"/>
</dbReference>
<organism evidence="14 15">
    <name type="scientific">Ceutorhynchus assimilis</name>
    <name type="common">cabbage seed weevil</name>
    <dbReference type="NCBI Taxonomy" id="467358"/>
    <lineage>
        <taxon>Eukaryota</taxon>
        <taxon>Metazoa</taxon>
        <taxon>Ecdysozoa</taxon>
        <taxon>Arthropoda</taxon>
        <taxon>Hexapoda</taxon>
        <taxon>Insecta</taxon>
        <taxon>Pterygota</taxon>
        <taxon>Neoptera</taxon>
        <taxon>Endopterygota</taxon>
        <taxon>Coleoptera</taxon>
        <taxon>Polyphaga</taxon>
        <taxon>Cucujiformia</taxon>
        <taxon>Curculionidae</taxon>
        <taxon>Ceutorhynchinae</taxon>
        <taxon>Ceutorhynchus</taxon>
    </lineage>
</organism>
<dbReference type="PANTHER" id="PTHR11409:SF39">
    <property type="entry name" value="ADENOSINE DEAMINASE 2"/>
    <property type="match status" value="1"/>
</dbReference>
<protein>
    <recommendedName>
        <fullName evidence="5">Adenosine deaminase</fullName>
        <ecNumber evidence="4">3.5.4.4</ecNumber>
    </recommendedName>
</protein>
<proteinExistence type="inferred from homology"/>
<accession>A0A9N9QHS7</accession>
<evidence type="ECO:0000256" key="5">
    <source>
        <dbReference type="ARBA" id="ARBA00018099"/>
    </source>
</evidence>
<evidence type="ECO:0000256" key="9">
    <source>
        <dbReference type="ARBA" id="ARBA00022801"/>
    </source>
</evidence>
<dbReference type="AlphaFoldDB" id="A0A9N9QHS7"/>
<comment type="subcellular location">
    <subcellularLocation>
        <location evidence="2">Secreted</location>
    </subcellularLocation>
</comment>
<dbReference type="Proteomes" id="UP001152799">
    <property type="component" value="Chromosome 6"/>
</dbReference>
<evidence type="ECO:0000256" key="7">
    <source>
        <dbReference type="ARBA" id="ARBA00022723"/>
    </source>
</evidence>
<dbReference type="SUPFAM" id="SSF51556">
    <property type="entry name" value="Metallo-dependent hydrolases"/>
    <property type="match status" value="1"/>
</dbReference>
<evidence type="ECO:0000259" key="13">
    <source>
        <dbReference type="Pfam" id="PF08451"/>
    </source>
</evidence>